<gene>
    <name evidence="1" type="ORF">PIB30_118935</name>
</gene>
<dbReference type="Proteomes" id="UP001341840">
    <property type="component" value="Unassembled WGS sequence"/>
</dbReference>
<proteinExistence type="predicted"/>
<evidence type="ECO:0000313" key="2">
    <source>
        <dbReference type="Proteomes" id="UP001341840"/>
    </source>
</evidence>
<keyword evidence="2" id="KW-1185">Reference proteome</keyword>
<name>A0ABU6Z8X0_9FABA</name>
<reference evidence="1 2" key="1">
    <citation type="journal article" date="2023" name="Plants (Basel)">
        <title>Bridging the Gap: Combining Genomics and Transcriptomics Approaches to Understand Stylosanthes scabra, an Orphan Legume from the Brazilian Caatinga.</title>
        <authorList>
            <person name="Ferreira-Neto J.R.C."/>
            <person name="da Silva M.D."/>
            <person name="Binneck E."/>
            <person name="de Melo N.F."/>
            <person name="da Silva R.H."/>
            <person name="de Melo A.L.T.M."/>
            <person name="Pandolfi V."/>
            <person name="Bustamante F.O."/>
            <person name="Brasileiro-Vidal A.C."/>
            <person name="Benko-Iseppon A.M."/>
        </authorList>
    </citation>
    <scope>NUCLEOTIDE SEQUENCE [LARGE SCALE GENOMIC DNA]</scope>
    <source>
        <tissue evidence="1">Leaves</tissue>
    </source>
</reference>
<accession>A0ABU6Z8X0</accession>
<evidence type="ECO:0000313" key="1">
    <source>
        <dbReference type="EMBL" id="MED6217985.1"/>
    </source>
</evidence>
<dbReference type="EMBL" id="JASCZI010271938">
    <property type="protein sequence ID" value="MED6217985.1"/>
    <property type="molecule type" value="Genomic_DNA"/>
</dbReference>
<protein>
    <submittedName>
        <fullName evidence="1">Uncharacterized protein</fullName>
    </submittedName>
</protein>
<comment type="caution">
    <text evidence="1">The sequence shown here is derived from an EMBL/GenBank/DDBJ whole genome shotgun (WGS) entry which is preliminary data.</text>
</comment>
<sequence>MDDIGASRWLLEPSHRRGIIMDYKRLPLSVDAKLQAICDKLALSYWEEPAGDPNRSMLIRRRRGTRWYGDRRRRKYNGEDIDNRERRGTRWYGDRRRRKYNGEDIDNRD</sequence>
<organism evidence="1 2">
    <name type="scientific">Stylosanthes scabra</name>
    <dbReference type="NCBI Taxonomy" id="79078"/>
    <lineage>
        <taxon>Eukaryota</taxon>
        <taxon>Viridiplantae</taxon>
        <taxon>Streptophyta</taxon>
        <taxon>Embryophyta</taxon>
        <taxon>Tracheophyta</taxon>
        <taxon>Spermatophyta</taxon>
        <taxon>Magnoliopsida</taxon>
        <taxon>eudicotyledons</taxon>
        <taxon>Gunneridae</taxon>
        <taxon>Pentapetalae</taxon>
        <taxon>rosids</taxon>
        <taxon>fabids</taxon>
        <taxon>Fabales</taxon>
        <taxon>Fabaceae</taxon>
        <taxon>Papilionoideae</taxon>
        <taxon>50 kb inversion clade</taxon>
        <taxon>dalbergioids sensu lato</taxon>
        <taxon>Dalbergieae</taxon>
        <taxon>Pterocarpus clade</taxon>
        <taxon>Stylosanthes</taxon>
    </lineage>
</organism>